<sequence length="426" mass="51196">MLTESEDYSTDEIGRKRRAEGGEVTGFDRSKRTARIPTKTSSKDDDKLDQILSMMRDMKADQKENRNDTRDKQKQIRLMAEEEKKMGKDVKIGYNKHTIDGIIWRWNSTKERIKGQPNRRENEERMSKEQQEKLKEELFIGTWNVGVNKPKRIIRKHGRRIRTEYEEQEQYEGILNNCLEELEEEREIETQWDKKREYKNKIIADIEEKYKNKEIRNFYQGIKMIKSNNYGKTPYVTKKDGSWAGGQEEILERLTEYFEELLNVETQTREYNEQEHTDPRGDAVDIIDNMDPPTLRDIWSIIKSLKNNRIPGEDEITAELIKRGREKLEREIYKLVPNIWEKELCRRTGSVRVGEEIAEIDIWRGKRWRTNQNVKELYVAPDIIGLVKSQRVRWFGHKMKMMEERLPKKKRQYLKWEEKEEEVDLE</sequence>
<evidence type="ECO:0000313" key="2">
    <source>
        <dbReference type="EMBL" id="KAF2901314.1"/>
    </source>
</evidence>
<keyword evidence="3" id="KW-1185">Reference proteome</keyword>
<dbReference type="AlphaFoldDB" id="A0A8K0D8U0"/>
<protein>
    <submittedName>
        <fullName evidence="2">Uncharacterized protein</fullName>
    </submittedName>
</protein>
<feature type="compositionally biased region" description="Acidic residues" evidence="1">
    <location>
        <begin position="1"/>
        <end position="10"/>
    </location>
</feature>
<comment type="caution">
    <text evidence="2">The sequence shown here is derived from an EMBL/GenBank/DDBJ whole genome shotgun (WGS) entry which is preliminary data.</text>
</comment>
<organism evidence="2 3">
    <name type="scientific">Ignelater luminosus</name>
    <name type="common">Cucubano</name>
    <name type="synonym">Pyrophorus luminosus</name>
    <dbReference type="NCBI Taxonomy" id="2038154"/>
    <lineage>
        <taxon>Eukaryota</taxon>
        <taxon>Metazoa</taxon>
        <taxon>Ecdysozoa</taxon>
        <taxon>Arthropoda</taxon>
        <taxon>Hexapoda</taxon>
        <taxon>Insecta</taxon>
        <taxon>Pterygota</taxon>
        <taxon>Neoptera</taxon>
        <taxon>Endopterygota</taxon>
        <taxon>Coleoptera</taxon>
        <taxon>Polyphaga</taxon>
        <taxon>Elateriformia</taxon>
        <taxon>Elateroidea</taxon>
        <taxon>Elateridae</taxon>
        <taxon>Agrypninae</taxon>
        <taxon>Pyrophorini</taxon>
        <taxon>Ignelater</taxon>
    </lineage>
</organism>
<dbReference type="OrthoDB" id="407509at2759"/>
<feature type="region of interest" description="Disordered" evidence="1">
    <location>
        <begin position="1"/>
        <end position="49"/>
    </location>
</feature>
<dbReference type="Proteomes" id="UP000801492">
    <property type="component" value="Unassembled WGS sequence"/>
</dbReference>
<evidence type="ECO:0000313" key="3">
    <source>
        <dbReference type="Proteomes" id="UP000801492"/>
    </source>
</evidence>
<dbReference type="EMBL" id="VTPC01001718">
    <property type="protein sequence ID" value="KAF2901314.1"/>
    <property type="molecule type" value="Genomic_DNA"/>
</dbReference>
<accession>A0A8K0D8U0</accession>
<evidence type="ECO:0000256" key="1">
    <source>
        <dbReference type="SAM" id="MobiDB-lite"/>
    </source>
</evidence>
<name>A0A8K0D8U0_IGNLU</name>
<gene>
    <name evidence="2" type="ORF">ILUMI_04870</name>
</gene>
<reference evidence="2" key="1">
    <citation type="submission" date="2019-08" db="EMBL/GenBank/DDBJ databases">
        <title>The genome of the North American firefly Photinus pyralis.</title>
        <authorList>
            <consortium name="Photinus pyralis genome working group"/>
            <person name="Fallon T.R."/>
            <person name="Sander Lower S.E."/>
            <person name="Weng J.-K."/>
        </authorList>
    </citation>
    <scope>NUCLEOTIDE SEQUENCE</scope>
    <source>
        <strain evidence="2">TRF0915ILg1</strain>
        <tissue evidence="2">Whole body</tissue>
    </source>
</reference>
<proteinExistence type="predicted"/>